<feature type="region of interest" description="Disordered" evidence="8">
    <location>
        <begin position="1477"/>
        <end position="1510"/>
    </location>
</feature>
<feature type="transmembrane region" description="Helical" evidence="9">
    <location>
        <begin position="135"/>
        <end position="157"/>
    </location>
</feature>
<feature type="region of interest" description="Disordered" evidence="8">
    <location>
        <begin position="230"/>
        <end position="289"/>
    </location>
</feature>
<evidence type="ECO:0000256" key="6">
    <source>
        <dbReference type="ARBA" id="ARBA00023136"/>
    </source>
</evidence>
<feature type="compositionally biased region" description="Basic and acidic residues" evidence="8">
    <location>
        <begin position="1330"/>
        <end position="1347"/>
    </location>
</feature>
<keyword evidence="4 9" id="KW-0812">Transmembrane</keyword>
<evidence type="ECO:0000256" key="1">
    <source>
        <dbReference type="ARBA" id="ARBA00004141"/>
    </source>
</evidence>
<feature type="compositionally biased region" description="Basic and acidic residues" evidence="8">
    <location>
        <begin position="683"/>
        <end position="692"/>
    </location>
</feature>
<name>A0A8H3HKW4_9AGAM</name>
<feature type="region of interest" description="Disordered" evidence="8">
    <location>
        <begin position="556"/>
        <end position="593"/>
    </location>
</feature>
<dbReference type="GO" id="GO:0005227">
    <property type="term" value="F:calcium-activated cation channel activity"/>
    <property type="evidence" value="ECO:0007669"/>
    <property type="project" value="InterPro"/>
</dbReference>
<feature type="compositionally biased region" description="Polar residues" evidence="8">
    <location>
        <begin position="343"/>
        <end position="353"/>
    </location>
</feature>
<feature type="transmembrane region" description="Helical" evidence="9">
    <location>
        <begin position="187"/>
        <end position="211"/>
    </location>
</feature>
<dbReference type="Proteomes" id="UP000663843">
    <property type="component" value="Unassembled WGS sequence"/>
</dbReference>
<keyword evidence="6 9" id="KW-0472">Membrane</keyword>
<gene>
    <name evidence="12" type="ORF">RDB_LOCUS162638</name>
</gene>
<dbReference type="GO" id="GO:0005886">
    <property type="term" value="C:plasma membrane"/>
    <property type="evidence" value="ECO:0007669"/>
    <property type="project" value="TreeGrafter"/>
</dbReference>
<dbReference type="PANTHER" id="PTHR13018:SF139">
    <property type="entry name" value="PHOSPHATE METABOLISM PROTEIN 7"/>
    <property type="match status" value="1"/>
</dbReference>
<keyword evidence="5 9" id="KW-1133">Transmembrane helix</keyword>
<feature type="transmembrane region" description="Helical" evidence="9">
    <location>
        <begin position="865"/>
        <end position="884"/>
    </location>
</feature>
<dbReference type="InterPro" id="IPR045122">
    <property type="entry name" value="Csc1-like"/>
</dbReference>
<evidence type="ECO:0000313" key="13">
    <source>
        <dbReference type="Proteomes" id="UP000663843"/>
    </source>
</evidence>
<dbReference type="Pfam" id="PF13967">
    <property type="entry name" value="RSN1_TM"/>
    <property type="match status" value="1"/>
</dbReference>
<keyword evidence="3" id="KW-0813">Transport</keyword>
<comment type="subcellular location">
    <subcellularLocation>
        <location evidence="1">Membrane</location>
        <topology evidence="1">Multi-pass membrane protein</topology>
    </subcellularLocation>
</comment>
<evidence type="ECO:0000259" key="11">
    <source>
        <dbReference type="Pfam" id="PF13967"/>
    </source>
</evidence>
<comment type="similarity">
    <text evidence="2">Belongs to the CSC1 (TC 1.A.17) family.</text>
</comment>
<feature type="region of interest" description="Disordered" evidence="8">
    <location>
        <begin position="42"/>
        <end position="71"/>
    </location>
</feature>
<dbReference type="InterPro" id="IPR003864">
    <property type="entry name" value="CSC1/OSCA1-like_7TM"/>
</dbReference>
<feature type="region of interest" description="Disordered" evidence="8">
    <location>
        <begin position="678"/>
        <end position="701"/>
    </location>
</feature>
<evidence type="ECO:0000256" key="8">
    <source>
        <dbReference type="SAM" id="MobiDB-lite"/>
    </source>
</evidence>
<feature type="compositionally biased region" description="Polar residues" evidence="8">
    <location>
        <begin position="580"/>
        <end position="593"/>
    </location>
</feature>
<feature type="transmembrane region" description="Helical" evidence="9">
    <location>
        <begin position="1045"/>
        <end position="1064"/>
    </location>
</feature>
<feature type="compositionally biased region" description="Basic and acidic residues" evidence="8">
    <location>
        <begin position="1532"/>
        <end position="1552"/>
    </location>
</feature>
<evidence type="ECO:0000313" key="12">
    <source>
        <dbReference type="EMBL" id="CAE6518636.1"/>
    </source>
</evidence>
<feature type="domain" description="CSC1/OSCA1-like N-terminal transmembrane" evidence="11">
    <location>
        <begin position="95"/>
        <end position="207"/>
    </location>
</feature>
<feature type="compositionally biased region" description="Basic and acidic residues" evidence="8">
    <location>
        <begin position="357"/>
        <end position="371"/>
    </location>
</feature>
<evidence type="ECO:0000256" key="9">
    <source>
        <dbReference type="SAM" id="Phobius"/>
    </source>
</evidence>
<feature type="region of interest" description="Disordered" evidence="8">
    <location>
        <begin position="1530"/>
        <end position="1555"/>
    </location>
</feature>
<feature type="transmembrane region" description="Helical" evidence="9">
    <location>
        <begin position="761"/>
        <end position="790"/>
    </location>
</feature>
<evidence type="ECO:0000256" key="5">
    <source>
        <dbReference type="ARBA" id="ARBA00022989"/>
    </source>
</evidence>
<reference evidence="12" key="1">
    <citation type="submission" date="2021-01" db="EMBL/GenBank/DDBJ databases">
        <authorList>
            <person name="Kaushik A."/>
        </authorList>
    </citation>
    <scope>NUCLEOTIDE SEQUENCE</scope>
    <source>
        <strain evidence="12">AG2-2IIIB</strain>
    </source>
</reference>
<feature type="compositionally biased region" description="Basic and acidic residues" evidence="8">
    <location>
        <begin position="449"/>
        <end position="478"/>
    </location>
</feature>
<feature type="transmembrane region" description="Helical" evidence="9">
    <location>
        <begin position="810"/>
        <end position="835"/>
    </location>
</feature>
<feature type="transmembrane region" description="Helical" evidence="9">
    <location>
        <begin position="918"/>
        <end position="935"/>
    </location>
</feature>
<organism evidence="12 13">
    <name type="scientific">Rhizoctonia solani</name>
    <dbReference type="NCBI Taxonomy" id="456999"/>
    <lineage>
        <taxon>Eukaryota</taxon>
        <taxon>Fungi</taxon>
        <taxon>Dikarya</taxon>
        <taxon>Basidiomycota</taxon>
        <taxon>Agaricomycotina</taxon>
        <taxon>Agaricomycetes</taxon>
        <taxon>Cantharellales</taxon>
        <taxon>Ceratobasidiaceae</taxon>
        <taxon>Rhizoctonia</taxon>
    </lineage>
</organism>
<evidence type="ECO:0000256" key="2">
    <source>
        <dbReference type="ARBA" id="ARBA00007779"/>
    </source>
</evidence>
<feature type="region of interest" description="Disordered" evidence="8">
    <location>
        <begin position="325"/>
        <end position="371"/>
    </location>
</feature>
<evidence type="ECO:0000259" key="10">
    <source>
        <dbReference type="Pfam" id="PF02714"/>
    </source>
</evidence>
<feature type="transmembrane region" description="Helical" evidence="9">
    <location>
        <begin position="1019"/>
        <end position="1039"/>
    </location>
</feature>
<feature type="region of interest" description="Disordered" evidence="8">
    <location>
        <begin position="449"/>
        <end position="493"/>
    </location>
</feature>
<feature type="coiled-coil region" evidence="7">
    <location>
        <begin position="412"/>
        <end position="439"/>
    </location>
</feature>
<feature type="compositionally biased region" description="Polar residues" evidence="8">
    <location>
        <begin position="255"/>
        <end position="265"/>
    </location>
</feature>
<feature type="transmembrane region" description="Helical" evidence="9">
    <location>
        <begin position="20"/>
        <end position="36"/>
    </location>
</feature>
<evidence type="ECO:0000256" key="7">
    <source>
        <dbReference type="SAM" id="Coils"/>
    </source>
</evidence>
<comment type="caution">
    <text evidence="12">The sequence shown here is derived from an EMBL/GenBank/DDBJ whole genome shotgun (WGS) entry which is preliminary data.</text>
</comment>
<sequence>MATYSERGEATYGGLLQQTYAAIIVGSVCLTLVETLRRVPRRRAKGETARSEPFPSGDTKGLSSEDAKRTERLGSRENWTNGYLHMARCWAVTPSPLQPKWPLTWIWQVLRTNDETFLRLSGVDATVYTRFLRACFYFAALHTCTTLLVILPIHYLLAPPEIKKSDINRGSVTTLVSGLPDERADKILWVHMGMVIWITISWMLFLTWFVLGSLRYRAYAARHVHAPVTSRIGSPHPPSPPATNLHPDSAGGGSSFPSTAYTTGTLLLPSHPEPAPVRSHTANDGSGPDYSLRCRTVMVTNIPQNLRTPQMLRWYFGRYLPDGPTSEGTENKNQKGSGPWSKFKSTVRPTPSVRSPLDVKPKDKVKRSRVEGNRPNTQIFMAGELEMDPDQIEEVEARGQKLVENVVIAPKLSTLARLIAEREKRMEELEEAHIHLAQTIMAAVGTEIKTRQREEARKAREGDIRRRERLRADARSEEAPTSSLGGEDGGGLLGAIRDGATQLRISIERLALGWPDRSESMDKLVQTIGPFVEEAWKRDAQYGVIPWFRSTFDRIRRTPRQPIGDRTKDNGAGQNGHHPNGQSSQPNPANSPHKTVWEALYSIDPNDLRHYHPLTRKRSILLYPLELIGILTPTGLPVVDLAFRRILSIQEQIEKIKCAPLPDASEKTRKRGSFIEEQDEMDSSDKNAHNHTDSPPQPIEPASSAFITFRRWEDARRATRTLSHRPGKPLTCLVVMAPQSTDLDWERLVKGKFAAQFVRDWVVGVAIWLFQIFWIFPISFITSLISIKSLEAAIPPLQKFFDDHHRARDLLTGLIPTLLVAGLGILIPVILFAIGRKGQTEIHPVANLLIYLGILVRYYKWLILNIVIFFCIGLASFQTFLNAFRKQIPDPFQLVSSSFPAAAPFYAGWFILQTSLQNLMQYGLVGLPLITYIWGVRKASTPRKRKRGTQPRTIDYHYWTPNHLLGMHIIMIFAVLNPLVIPFGLIYYSVANVVFRNQLLRVYARRFYEGNGKMLTIRVLRYSMDGLALSHIVFLAFNLLNYNRARAGISGALFGLTLILKLLATREFRARYERLEHAESARLCGEEDLFLTSEERSSAGAPPKITGTMCDTPLPLERLDKFHSPPDAMGPSVTSWDFRGLKKVGRGYHAKPIPSHPLRGRHKAKSASLTQVVSRTNSQAEMMRPDSPTSVESVTGTAVHASSRLLTAPLGLVQQVGQVSDMIVQVPGMIVQVPGKLLDLVTSKPSHKDDWSGINYLGGAQPTNLIMPGPKLQRWDDTPNGSASYECPYYLDEGPRAIWLPRDPSGPIDLDDTVLMHRLLLSLHNQGASRSKDKNEGFTDKDQDVKMDVPQSDTPHPPVTRPPMSEHDSEKSVGPIPFTQSPMGTPDETPARATSHSTRASRPSIIRVRTTSPERITLGSTWGRQSASNSVEMKPLQTVSGGTIATSSMAATGATLAQPRIQRQPSLLSALRFGRGAESPNVGGPGSIYSYKTAADGGDSRQNSDKRKTRILPPEDIRKALDATVLAEEEAEKMRKAKEEQAEKLDDARVEQGESGGWSLVKKLVLKRNTEQ</sequence>
<evidence type="ECO:0000256" key="4">
    <source>
        <dbReference type="ARBA" id="ARBA00022692"/>
    </source>
</evidence>
<protein>
    <recommendedName>
        <fullName evidence="14">Tranport-associated late exocytosis protein</fullName>
    </recommendedName>
</protein>
<accession>A0A8H3HKW4</accession>
<proteinExistence type="inferred from homology"/>
<feature type="compositionally biased region" description="Polar residues" evidence="8">
    <location>
        <begin position="1392"/>
        <end position="1401"/>
    </location>
</feature>
<dbReference type="Pfam" id="PF02714">
    <property type="entry name" value="RSN1_7TM"/>
    <property type="match status" value="1"/>
</dbReference>
<feature type="region of interest" description="Disordered" evidence="8">
    <location>
        <begin position="1327"/>
        <end position="1409"/>
    </location>
</feature>
<evidence type="ECO:0008006" key="14">
    <source>
        <dbReference type="Google" id="ProtNLM"/>
    </source>
</evidence>
<feature type="domain" description="CSC1/OSCA1-like 7TM region" evidence="10">
    <location>
        <begin position="759"/>
        <end position="1035"/>
    </location>
</feature>
<dbReference type="PANTHER" id="PTHR13018">
    <property type="entry name" value="PROBABLE MEMBRANE PROTEIN DUF221-RELATED"/>
    <property type="match status" value="1"/>
</dbReference>
<dbReference type="InterPro" id="IPR032880">
    <property type="entry name" value="CSC1/OSCA1-like_N"/>
</dbReference>
<evidence type="ECO:0000256" key="3">
    <source>
        <dbReference type="ARBA" id="ARBA00022448"/>
    </source>
</evidence>
<keyword evidence="7" id="KW-0175">Coiled coil</keyword>
<dbReference type="EMBL" id="CAJMWT010006663">
    <property type="protein sequence ID" value="CAE6518636.1"/>
    <property type="molecule type" value="Genomic_DNA"/>
</dbReference>